<evidence type="ECO:0000256" key="2">
    <source>
        <dbReference type="ARBA" id="ARBA00022475"/>
    </source>
</evidence>
<dbReference type="GO" id="GO:0007635">
    <property type="term" value="P:chemosensory behavior"/>
    <property type="evidence" value="ECO:0007669"/>
    <property type="project" value="TreeGrafter"/>
</dbReference>
<evidence type="ECO:0000256" key="6">
    <source>
        <dbReference type="ARBA" id="ARBA00023170"/>
    </source>
</evidence>
<dbReference type="GO" id="GO:0005886">
    <property type="term" value="C:plasma membrane"/>
    <property type="evidence" value="ECO:0007669"/>
    <property type="project" value="UniProtKB-SubCell"/>
</dbReference>
<keyword evidence="7 8" id="KW-0807">Transducer</keyword>
<dbReference type="GO" id="GO:0050909">
    <property type="term" value="P:sensory perception of taste"/>
    <property type="evidence" value="ECO:0007669"/>
    <property type="project" value="InterPro"/>
</dbReference>
<evidence type="ECO:0000313" key="10">
    <source>
        <dbReference type="Proteomes" id="UP001152888"/>
    </source>
</evidence>
<comment type="caution">
    <text evidence="8">Lacks conserved residue(s) required for the propagation of feature annotation.</text>
</comment>
<feature type="transmembrane region" description="Helical" evidence="8">
    <location>
        <begin position="236"/>
        <end position="256"/>
    </location>
</feature>
<keyword evidence="4 8" id="KW-1133">Transmembrane helix</keyword>
<dbReference type="Proteomes" id="UP001152888">
    <property type="component" value="Unassembled WGS sequence"/>
</dbReference>
<protein>
    <recommendedName>
        <fullName evidence="8">Gustatory receptor</fullName>
    </recommendedName>
</protein>
<keyword evidence="3 8" id="KW-0812">Transmembrane</keyword>
<keyword evidence="2 8" id="KW-1003">Cell membrane</keyword>
<dbReference type="EMBL" id="CAKOFQ010007271">
    <property type="protein sequence ID" value="CAH1996874.1"/>
    <property type="molecule type" value="Genomic_DNA"/>
</dbReference>
<evidence type="ECO:0000256" key="8">
    <source>
        <dbReference type="RuleBase" id="RU363108"/>
    </source>
</evidence>
<reference evidence="9" key="1">
    <citation type="submission" date="2022-03" db="EMBL/GenBank/DDBJ databases">
        <authorList>
            <person name="Sayadi A."/>
        </authorList>
    </citation>
    <scope>NUCLEOTIDE SEQUENCE</scope>
</reference>
<evidence type="ECO:0000256" key="3">
    <source>
        <dbReference type="ARBA" id="ARBA00022692"/>
    </source>
</evidence>
<dbReference type="Pfam" id="PF08395">
    <property type="entry name" value="7tm_7"/>
    <property type="match status" value="1"/>
</dbReference>
<comment type="caution">
    <text evidence="9">The sequence shown here is derived from an EMBL/GenBank/DDBJ whole genome shotgun (WGS) entry which is preliminary data.</text>
</comment>
<dbReference type="OrthoDB" id="6742382at2759"/>
<keyword evidence="5 8" id="KW-0472">Membrane</keyword>
<dbReference type="GO" id="GO:0030425">
    <property type="term" value="C:dendrite"/>
    <property type="evidence" value="ECO:0007669"/>
    <property type="project" value="TreeGrafter"/>
</dbReference>
<dbReference type="GO" id="GO:0043025">
    <property type="term" value="C:neuronal cell body"/>
    <property type="evidence" value="ECO:0007669"/>
    <property type="project" value="TreeGrafter"/>
</dbReference>
<evidence type="ECO:0000256" key="5">
    <source>
        <dbReference type="ARBA" id="ARBA00023136"/>
    </source>
</evidence>
<dbReference type="GO" id="GO:0007165">
    <property type="term" value="P:signal transduction"/>
    <property type="evidence" value="ECO:0007669"/>
    <property type="project" value="UniProtKB-KW"/>
</dbReference>
<comment type="function">
    <text evidence="8">Gustatory receptor which mediates acceptance or avoidance behavior, depending on its substrates.</text>
</comment>
<evidence type="ECO:0000256" key="7">
    <source>
        <dbReference type="ARBA" id="ARBA00023224"/>
    </source>
</evidence>
<comment type="subcellular location">
    <subcellularLocation>
        <location evidence="1 8">Cell membrane</location>
        <topology evidence="1 8">Multi-pass membrane protein</topology>
    </subcellularLocation>
</comment>
<dbReference type="GO" id="GO:0008049">
    <property type="term" value="P:male courtship behavior"/>
    <property type="evidence" value="ECO:0007669"/>
    <property type="project" value="TreeGrafter"/>
</dbReference>
<dbReference type="InterPro" id="IPR013604">
    <property type="entry name" value="7TM_chemorcpt"/>
</dbReference>
<name>A0A9P0PTU5_ACAOB</name>
<dbReference type="PANTHER" id="PTHR21143">
    <property type="entry name" value="INVERTEBRATE GUSTATORY RECEPTOR"/>
    <property type="match status" value="1"/>
</dbReference>
<feature type="transmembrane region" description="Helical" evidence="8">
    <location>
        <begin position="37"/>
        <end position="56"/>
    </location>
</feature>
<keyword evidence="6 8" id="KW-0675">Receptor</keyword>
<organism evidence="9 10">
    <name type="scientific">Acanthoscelides obtectus</name>
    <name type="common">Bean weevil</name>
    <name type="synonym">Bruchus obtectus</name>
    <dbReference type="NCBI Taxonomy" id="200917"/>
    <lineage>
        <taxon>Eukaryota</taxon>
        <taxon>Metazoa</taxon>
        <taxon>Ecdysozoa</taxon>
        <taxon>Arthropoda</taxon>
        <taxon>Hexapoda</taxon>
        <taxon>Insecta</taxon>
        <taxon>Pterygota</taxon>
        <taxon>Neoptera</taxon>
        <taxon>Endopterygota</taxon>
        <taxon>Coleoptera</taxon>
        <taxon>Polyphaga</taxon>
        <taxon>Cucujiformia</taxon>
        <taxon>Chrysomeloidea</taxon>
        <taxon>Chrysomelidae</taxon>
        <taxon>Bruchinae</taxon>
        <taxon>Bruchini</taxon>
        <taxon>Acanthoscelides</taxon>
    </lineage>
</organism>
<dbReference type="AlphaFoldDB" id="A0A9P0PTU5"/>
<feature type="transmembrane region" description="Helical" evidence="8">
    <location>
        <begin position="160"/>
        <end position="179"/>
    </location>
</feature>
<accession>A0A9P0PTU5</accession>
<proteinExistence type="inferred from homology"/>
<sequence length="363" mass="41483">MQTTAVEKDVNLLKRYCKIGSWVGVVPQEFKSITRKWIALIFRTMIATSIVPIGFYRRVEQRYHHYSGILKIVHCCLSLGRCSLLITSLVLPVRDTKSWYAFFKEIRKLKELLDEAACKDIGNESIKAHAIKFVPCYIGILLLNVWEVYEYEEDGLATTSVKFCMLVSLLIAVLANLMLKVIRNRYKAVNNVLRSSLECIIRDEKLTARTIGQMKQMYINCDNMVGHFNEIFGQMMFWTSMNTGLTLLICLLLAYENEIPDISYVACFSLVAAVYVGFTTVIILSCDATEKQGKMFTNICYKMYAKEQNVYLRDELLSLAIVSEKIGPRFSAAGFYVVNQMFLSTFFSALTSYAIVCIQFSML</sequence>
<feature type="transmembrane region" description="Helical" evidence="8">
    <location>
        <begin position="262"/>
        <end position="286"/>
    </location>
</feature>
<evidence type="ECO:0000256" key="1">
    <source>
        <dbReference type="ARBA" id="ARBA00004651"/>
    </source>
</evidence>
<gene>
    <name evidence="9" type="ORF">ACAOBT_LOCUS23411</name>
</gene>
<keyword evidence="10" id="KW-1185">Reference proteome</keyword>
<evidence type="ECO:0000313" key="9">
    <source>
        <dbReference type="EMBL" id="CAH1996874.1"/>
    </source>
</evidence>
<dbReference type="PANTHER" id="PTHR21143:SF104">
    <property type="entry name" value="GUSTATORY RECEPTOR 8A-RELATED"/>
    <property type="match status" value="1"/>
</dbReference>
<comment type="similarity">
    <text evidence="8">Belongs to the insect chemoreceptor superfamily. Gustatory receptor (GR) family.</text>
</comment>
<evidence type="ECO:0000256" key="4">
    <source>
        <dbReference type="ARBA" id="ARBA00022989"/>
    </source>
</evidence>
<feature type="transmembrane region" description="Helical" evidence="8">
    <location>
        <begin position="341"/>
        <end position="362"/>
    </location>
</feature>
<dbReference type="GO" id="GO:0030424">
    <property type="term" value="C:axon"/>
    <property type="evidence" value="ECO:0007669"/>
    <property type="project" value="TreeGrafter"/>
</dbReference>